<dbReference type="AlphaFoldDB" id="A0A9P7RZK4"/>
<keyword evidence="2" id="KW-1185">Reference proteome</keyword>
<evidence type="ECO:0000313" key="1">
    <source>
        <dbReference type="EMBL" id="KAG7092709.1"/>
    </source>
</evidence>
<accession>A0A9P7RZK4</accession>
<name>A0A9P7RZK4_9AGAR</name>
<dbReference type="RefSeq" id="XP_043009179.1">
    <property type="nucleotide sequence ID" value="XM_043153894.1"/>
</dbReference>
<dbReference type="EMBL" id="CM032185">
    <property type="protein sequence ID" value="KAG7092709.1"/>
    <property type="molecule type" value="Genomic_DNA"/>
</dbReference>
<gene>
    <name evidence="1" type="ORF">E1B28_009039</name>
</gene>
<evidence type="ECO:0000313" key="2">
    <source>
        <dbReference type="Proteomes" id="UP001049176"/>
    </source>
</evidence>
<dbReference type="KEGG" id="more:E1B28_009039"/>
<dbReference type="GeneID" id="66078115"/>
<organism evidence="1 2">
    <name type="scientific">Marasmius oreades</name>
    <name type="common">fairy-ring Marasmius</name>
    <dbReference type="NCBI Taxonomy" id="181124"/>
    <lineage>
        <taxon>Eukaryota</taxon>
        <taxon>Fungi</taxon>
        <taxon>Dikarya</taxon>
        <taxon>Basidiomycota</taxon>
        <taxon>Agaricomycotina</taxon>
        <taxon>Agaricomycetes</taxon>
        <taxon>Agaricomycetidae</taxon>
        <taxon>Agaricales</taxon>
        <taxon>Marasmiineae</taxon>
        <taxon>Marasmiaceae</taxon>
        <taxon>Marasmius</taxon>
    </lineage>
</organism>
<reference evidence="1" key="1">
    <citation type="journal article" date="2021" name="Genome Biol. Evol.">
        <title>The assembled and annotated genome of the fairy-ring fungus Marasmius oreades.</title>
        <authorList>
            <person name="Hiltunen M."/>
            <person name="Ament-Velasquez S.L."/>
            <person name="Johannesson H."/>
        </authorList>
    </citation>
    <scope>NUCLEOTIDE SEQUENCE</scope>
    <source>
        <strain evidence="1">03SP1</strain>
    </source>
</reference>
<sequence>MQTPQTVILLHRLTLEQAKGYSLPLPCFLTLRHNLLLDVPDCILLDQNILPRFDSLGSIKYARFLVVDQEAPGKYISIYVLWTRRLISSRQGQGQENKNLQALTSTFSRWYLSSSKLSL</sequence>
<comment type="caution">
    <text evidence="1">The sequence shown here is derived from an EMBL/GenBank/DDBJ whole genome shotgun (WGS) entry which is preliminary data.</text>
</comment>
<proteinExistence type="predicted"/>
<dbReference type="Proteomes" id="UP001049176">
    <property type="component" value="Chromosome 5"/>
</dbReference>
<protein>
    <submittedName>
        <fullName evidence="1">Uncharacterized protein</fullName>
    </submittedName>
</protein>